<comment type="caution">
    <text evidence="1">The sequence shown here is derived from an EMBL/GenBank/DDBJ whole genome shotgun (WGS) entry which is preliminary data.</text>
</comment>
<dbReference type="Gene3D" id="3.30.70.3280">
    <property type="entry name" value="Peptide chain release factor 3, domain III"/>
    <property type="match status" value="1"/>
</dbReference>
<sequence length="62" mass="7422">GSKIARWVEGDVVDENLSSSRSLLVKDRYDHHVFLFENDFALRWFQEKNPTIKLYNPMDKHE</sequence>
<dbReference type="EMBL" id="JARMQG010000268">
    <property type="protein sequence ID" value="MED3564115.1"/>
    <property type="molecule type" value="Genomic_DNA"/>
</dbReference>
<accession>A0ABU6NDJ1</accession>
<proteinExistence type="predicted"/>
<gene>
    <name evidence="1" type="ORF">P4447_16970</name>
</gene>
<feature type="non-terminal residue" evidence="1">
    <location>
        <position position="1"/>
    </location>
</feature>
<reference evidence="1 2" key="1">
    <citation type="submission" date="2023-03" db="EMBL/GenBank/DDBJ databases">
        <title>Bacillus Genome Sequencing.</title>
        <authorList>
            <person name="Dunlap C."/>
        </authorList>
    </citation>
    <scope>NUCLEOTIDE SEQUENCE [LARGE SCALE GENOMIC DNA]</scope>
    <source>
        <strain evidence="1 2">B-14544</strain>
    </source>
</reference>
<name>A0ABU6NDJ1_9BACI</name>
<dbReference type="InterPro" id="IPR038467">
    <property type="entry name" value="RF3_dom_3_sf"/>
</dbReference>
<organism evidence="1 2">
    <name type="scientific">Bacillus xiapuensis</name>
    <dbReference type="NCBI Taxonomy" id="2014075"/>
    <lineage>
        <taxon>Bacteria</taxon>
        <taxon>Bacillati</taxon>
        <taxon>Bacillota</taxon>
        <taxon>Bacilli</taxon>
        <taxon>Bacillales</taxon>
        <taxon>Bacillaceae</taxon>
        <taxon>Bacillus</taxon>
    </lineage>
</organism>
<evidence type="ECO:0000313" key="1">
    <source>
        <dbReference type="EMBL" id="MED3564115.1"/>
    </source>
</evidence>
<keyword evidence="2" id="KW-1185">Reference proteome</keyword>
<protein>
    <submittedName>
        <fullName evidence="1">Peptide chain release factor 3</fullName>
    </submittedName>
</protein>
<dbReference type="Proteomes" id="UP001330749">
    <property type="component" value="Unassembled WGS sequence"/>
</dbReference>
<evidence type="ECO:0000313" key="2">
    <source>
        <dbReference type="Proteomes" id="UP001330749"/>
    </source>
</evidence>